<proteinExistence type="predicted"/>
<evidence type="ECO:0000256" key="1">
    <source>
        <dbReference type="PROSITE-ProRule" id="PRU00339"/>
    </source>
</evidence>
<feature type="chain" id="PRO_5046227026" evidence="3">
    <location>
        <begin position="19"/>
        <end position="249"/>
    </location>
</feature>
<dbReference type="PROSITE" id="PS50005">
    <property type="entry name" value="TPR"/>
    <property type="match status" value="1"/>
</dbReference>
<dbReference type="SMART" id="SM00028">
    <property type="entry name" value="TPR"/>
    <property type="match status" value="2"/>
</dbReference>
<evidence type="ECO:0000313" key="6">
    <source>
        <dbReference type="Proteomes" id="UP000635665"/>
    </source>
</evidence>
<evidence type="ECO:0000313" key="5">
    <source>
        <dbReference type="EMBL" id="MBI6120424.1"/>
    </source>
</evidence>
<dbReference type="EMBL" id="JAEHNY010000008">
    <property type="protein sequence ID" value="MBI6120424.1"/>
    <property type="molecule type" value="Genomic_DNA"/>
</dbReference>
<dbReference type="PROSITE" id="PS50293">
    <property type="entry name" value="TPR_REGION"/>
    <property type="match status" value="1"/>
</dbReference>
<evidence type="ECO:0000259" key="4">
    <source>
        <dbReference type="SMART" id="SM00287"/>
    </source>
</evidence>
<dbReference type="Pfam" id="PF08239">
    <property type="entry name" value="SH3_3"/>
    <property type="match status" value="1"/>
</dbReference>
<evidence type="ECO:0000256" key="3">
    <source>
        <dbReference type="SAM" id="SignalP"/>
    </source>
</evidence>
<dbReference type="InterPro" id="IPR011990">
    <property type="entry name" value="TPR-like_helical_dom_sf"/>
</dbReference>
<reference evidence="5 6" key="1">
    <citation type="submission" date="2020-12" db="EMBL/GenBank/DDBJ databases">
        <title>Salegentibacter orientalis sp. nov., isolated from costal sediment.</title>
        <authorList>
            <person name="Lian F.-B."/>
        </authorList>
    </citation>
    <scope>NUCLEOTIDE SEQUENCE [LARGE SCALE GENOMIC DNA]</scope>
    <source>
        <strain evidence="5 6">F60176</strain>
    </source>
</reference>
<keyword evidence="1" id="KW-0802">TPR repeat</keyword>
<keyword evidence="2" id="KW-0472">Membrane</keyword>
<dbReference type="RefSeq" id="WP_198638775.1">
    <property type="nucleotide sequence ID" value="NZ_JAEHNY010000008.1"/>
</dbReference>
<feature type="transmembrane region" description="Helical" evidence="2">
    <location>
        <begin position="158"/>
        <end position="178"/>
    </location>
</feature>
<accession>A0ABS0TH92</accession>
<dbReference type="Proteomes" id="UP000635665">
    <property type="component" value="Unassembled WGS sequence"/>
</dbReference>
<dbReference type="SMART" id="SM00287">
    <property type="entry name" value="SH3b"/>
    <property type="match status" value="1"/>
</dbReference>
<keyword evidence="2" id="KW-1133">Transmembrane helix</keyword>
<sequence>MKKQVLILLLFLSSLAQAQNTALFEEANEAYANNDFETAVSKYEKILENGETSVAVYYNLGNAYYKLNNVAPSIYYFEKALQLDPTDEDVQNNIEFARSMTIDDIPVIEETGFQKTINSFISTFSYNTWAFIAIALSAIFVVLFLLYYFSRTSLQKRIFFGLAMFVFVLGGMSVFFAFQQQEIQFNNQFAIIFADEAPVRNEPSQRGDAAFSLHAGTKTKVLEDYQGWFKIELSNGTQGWIEGDYLKQL</sequence>
<gene>
    <name evidence="5" type="ORF">I6U50_10385</name>
</gene>
<keyword evidence="6" id="KW-1185">Reference proteome</keyword>
<dbReference type="Pfam" id="PF00515">
    <property type="entry name" value="TPR_1"/>
    <property type="match status" value="1"/>
</dbReference>
<feature type="domain" description="SH3b" evidence="4">
    <location>
        <begin position="187"/>
        <end position="249"/>
    </location>
</feature>
<protein>
    <submittedName>
        <fullName evidence="5">Tetratricopeptide repeat protein</fullName>
    </submittedName>
</protein>
<dbReference type="Gene3D" id="1.25.40.10">
    <property type="entry name" value="Tetratricopeptide repeat domain"/>
    <property type="match status" value="1"/>
</dbReference>
<dbReference type="InterPro" id="IPR003646">
    <property type="entry name" value="SH3-like_bac-type"/>
</dbReference>
<evidence type="ECO:0000256" key="2">
    <source>
        <dbReference type="SAM" id="Phobius"/>
    </source>
</evidence>
<feature type="transmembrane region" description="Helical" evidence="2">
    <location>
        <begin position="129"/>
        <end position="149"/>
    </location>
</feature>
<dbReference type="Gene3D" id="2.30.30.40">
    <property type="entry name" value="SH3 Domains"/>
    <property type="match status" value="1"/>
</dbReference>
<feature type="repeat" description="TPR" evidence="1">
    <location>
        <begin position="54"/>
        <end position="87"/>
    </location>
</feature>
<comment type="caution">
    <text evidence="5">The sequence shown here is derived from an EMBL/GenBank/DDBJ whole genome shotgun (WGS) entry which is preliminary data.</text>
</comment>
<keyword evidence="2" id="KW-0812">Transmembrane</keyword>
<dbReference type="SUPFAM" id="SSF48452">
    <property type="entry name" value="TPR-like"/>
    <property type="match status" value="1"/>
</dbReference>
<dbReference type="InterPro" id="IPR019734">
    <property type="entry name" value="TPR_rpt"/>
</dbReference>
<name>A0ABS0TH92_9FLAO</name>
<feature type="signal peptide" evidence="3">
    <location>
        <begin position="1"/>
        <end position="18"/>
    </location>
</feature>
<keyword evidence="3" id="KW-0732">Signal</keyword>
<organism evidence="5 6">
    <name type="scientific">Salegentibacter maritimus</name>
    <dbReference type="NCBI Taxonomy" id="2794347"/>
    <lineage>
        <taxon>Bacteria</taxon>
        <taxon>Pseudomonadati</taxon>
        <taxon>Bacteroidota</taxon>
        <taxon>Flavobacteriia</taxon>
        <taxon>Flavobacteriales</taxon>
        <taxon>Flavobacteriaceae</taxon>
        <taxon>Salegentibacter</taxon>
    </lineage>
</organism>